<protein>
    <recommendedName>
        <fullName evidence="11">C2H2-type domain-containing protein</fullName>
    </recommendedName>
</protein>
<gene>
    <name evidence="12" type="ORF">APLA_LOCUS10568</name>
</gene>
<evidence type="ECO:0000256" key="7">
    <source>
        <dbReference type="ARBA" id="ARBA00023163"/>
    </source>
</evidence>
<feature type="domain" description="C2H2-type" evidence="11">
    <location>
        <begin position="46"/>
        <end position="73"/>
    </location>
</feature>
<feature type="domain" description="C2H2-type" evidence="11">
    <location>
        <begin position="198"/>
        <end position="225"/>
    </location>
</feature>
<feature type="domain" description="C2H2-type" evidence="11">
    <location>
        <begin position="341"/>
        <end position="368"/>
    </location>
</feature>
<dbReference type="GO" id="GO:0008270">
    <property type="term" value="F:zinc ion binding"/>
    <property type="evidence" value="ECO:0007669"/>
    <property type="project" value="UniProtKB-KW"/>
</dbReference>
<dbReference type="EMBL" id="CADEBC010000525">
    <property type="protein sequence ID" value="CAB3245731.1"/>
    <property type="molecule type" value="Genomic_DNA"/>
</dbReference>
<feature type="domain" description="C2H2-type" evidence="11">
    <location>
        <begin position="228"/>
        <end position="255"/>
    </location>
</feature>
<dbReference type="AlphaFoldDB" id="A0A8S1AIB2"/>
<dbReference type="Gene3D" id="3.30.160.60">
    <property type="entry name" value="Classic Zinc Finger"/>
    <property type="match status" value="8"/>
</dbReference>
<feature type="domain" description="C2H2-type" evidence="11">
    <location>
        <begin position="369"/>
        <end position="396"/>
    </location>
</feature>
<keyword evidence="7" id="KW-0804">Transcription</keyword>
<evidence type="ECO:0000256" key="8">
    <source>
        <dbReference type="ARBA" id="ARBA00023242"/>
    </source>
</evidence>
<keyword evidence="13" id="KW-1185">Reference proteome</keyword>
<dbReference type="SUPFAM" id="SSF57667">
    <property type="entry name" value="beta-beta-alpha zinc fingers"/>
    <property type="match status" value="7"/>
</dbReference>
<dbReference type="SMART" id="SM00355">
    <property type="entry name" value="ZnF_C2H2"/>
    <property type="match status" value="13"/>
</dbReference>
<dbReference type="PROSITE" id="PS50157">
    <property type="entry name" value="ZINC_FINGER_C2H2_2"/>
    <property type="match status" value="10"/>
</dbReference>
<keyword evidence="5" id="KW-0862">Zinc</keyword>
<feature type="domain" description="C2H2-type" evidence="11">
    <location>
        <begin position="308"/>
        <end position="335"/>
    </location>
</feature>
<comment type="caution">
    <text evidence="12">The sequence shown here is derived from an EMBL/GenBank/DDBJ whole genome shotgun (WGS) entry which is preliminary data.</text>
</comment>
<feature type="domain" description="C2H2-type" evidence="11">
    <location>
        <begin position="255"/>
        <end position="282"/>
    </location>
</feature>
<feature type="compositionally biased region" description="Basic residues" evidence="10">
    <location>
        <begin position="1"/>
        <end position="19"/>
    </location>
</feature>
<dbReference type="GO" id="GO:0000978">
    <property type="term" value="F:RNA polymerase II cis-regulatory region sequence-specific DNA binding"/>
    <property type="evidence" value="ECO:0007669"/>
    <property type="project" value="TreeGrafter"/>
</dbReference>
<evidence type="ECO:0000313" key="13">
    <source>
        <dbReference type="Proteomes" id="UP000494106"/>
    </source>
</evidence>
<dbReference type="GO" id="GO:0005654">
    <property type="term" value="C:nucleoplasm"/>
    <property type="evidence" value="ECO:0007669"/>
    <property type="project" value="TreeGrafter"/>
</dbReference>
<name>A0A8S1AIB2_ARCPL</name>
<evidence type="ECO:0000259" key="11">
    <source>
        <dbReference type="PROSITE" id="PS50157"/>
    </source>
</evidence>
<dbReference type="PROSITE" id="PS00028">
    <property type="entry name" value="ZINC_FINGER_C2H2_1"/>
    <property type="match status" value="5"/>
</dbReference>
<feature type="domain" description="C2H2-type" evidence="11">
    <location>
        <begin position="79"/>
        <end position="103"/>
    </location>
</feature>
<dbReference type="Pfam" id="PF12874">
    <property type="entry name" value="zf-met"/>
    <property type="match status" value="1"/>
</dbReference>
<accession>A0A8S1AIB2</accession>
<keyword evidence="3" id="KW-0677">Repeat</keyword>
<evidence type="ECO:0000256" key="10">
    <source>
        <dbReference type="SAM" id="MobiDB-lite"/>
    </source>
</evidence>
<keyword evidence="4 9" id="KW-0863">Zinc-finger</keyword>
<feature type="domain" description="C2H2-type" evidence="11">
    <location>
        <begin position="283"/>
        <end position="307"/>
    </location>
</feature>
<dbReference type="Pfam" id="PF00096">
    <property type="entry name" value="zf-C2H2"/>
    <property type="match status" value="4"/>
</dbReference>
<dbReference type="Proteomes" id="UP000494106">
    <property type="component" value="Unassembled WGS sequence"/>
</dbReference>
<dbReference type="FunFam" id="3.30.160.60:FF:000446">
    <property type="entry name" value="Zinc finger protein"/>
    <property type="match status" value="1"/>
</dbReference>
<feature type="domain" description="C2H2-type" evidence="11">
    <location>
        <begin position="169"/>
        <end position="197"/>
    </location>
</feature>
<evidence type="ECO:0000256" key="2">
    <source>
        <dbReference type="ARBA" id="ARBA00022723"/>
    </source>
</evidence>
<evidence type="ECO:0000256" key="3">
    <source>
        <dbReference type="ARBA" id="ARBA00022737"/>
    </source>
</evidence>
<feature type="region of interest" description="Disordered" evidence="10">
    <location>
        <begin position="1"/>
        <end position="23"/>
    </location>
</feature>
<dbReference type="InterPro" id="IPR013087">
    <property type="entry name" value="Znf_C2H2_type"/>
</dbReference>
<organism evidence="12 13">
    <name type="scientific">Arctia plantaginis</name>
    <name type="common">Wood tiger moth</name>
    <name type="synonym">Phalaena plantaginis</name>
    <dbReference type="NCBI Taxonomy" id="874455"/>
    <lineage>
        <taxon>Eukaryota</taxon>
        <taxon>Metazoa</taxon>
        <taxon>Ecdysozoa</taxon>
        <taxon>Arthropoda</taxon>
        <taxon>Hexapoda</taxon>
        <taxon>Insecta</taxon>
        <taxon>Pterygota</taxon>
        <taxon>Neoptera</taxon>
        <taxon>Endopterygota</taxon>
        <taxon>Lepidoptera</taxon>
        <taxon>Glossata</taxon>
        <taxon>Ditrysia</taxon>
        <taxon>Noctuoidea</taxon>
        <taxon>Erebidae</taxon>
        <taxon>Arctiinae</taxon>
        <taxon>Arctia</taxon>
    </lineage>
</organism>
<dbReference type="PANTHER" id="PTHR24399">
    <property type="entry name" value="ZINC FINGER AND BTB DOMAIN-CONTAINING"/>
    <property type="match status" value="1"/>
</dbReference>
<evidence type="ECO:0000256" key="1">
    <source>
        <dbReference type="ARBA" id="ARBA00004123"/>
    </source>
</evidence>
<proteinExistence type="predicted"/>
<dbReference type="GO" id="GO:0001227">
    <property type="term" value="F:DNA-binding transcription repressor activity, RNA polymerase II-specific"/>
    <property type="evidence" value="ECO:0007669"/>
    <property type="project" value="TreeGrafter"/>
</dbReference>
<evidence type="ECO:0000256" key="5">
    <source>
        <dbReference type="ARBA" id="ARBA00022833"/>
    </source>
</evidence>
<evidence type="ECO:0000256" key="4">
    <source>
        <dbReference type="ARBA" id="ARBA00022771"/>
    </source>
</evidence>
<comment type="subcellular location">
    <subcellularLocation>
        <location evidence="1">Nucleus</location>
    </subcellularLocation>
</comment>
<evidence type="ECO:0000313" key="12">
    <source>
        <dbReference type="EMBL" id="CAB3245731.1"/>
    </source>
</evidence>
<evidence type="ECO:0000256" key="9">
    <source>
        <dbReference type="PROSITE-ProRule" id="PRU00042"/>
    </source>
</evidence>
<keyword evidence="2" id="KW-0479">Metal-binding</keyword>
<sequence length="606" mass="70427">MPPKRKKLGRPPGSKNKKPSVKDLANKLAKIKRNNIEESVKTTTDYQCTVCDKYFPSKKALLKHKAIEVSKVIYTKAPFSCQECRKKFRFEKSYQKHLQHEHSKLPNSVACDKCHVRCPDEATLLEHTQKVHERNMFLCPHCKKEFVRHSHVLRHLAQSGCDGQSASCYSCEVCEAKFSRKDNLTVHIRLQHIFRKDYFCKYCKFSTKNFSKLVNHWHKHHAETPDQYQCDECSKWISSRAAMMKHLEIHGEKKYSCDMCGYSTYTVEVMRRHILTHVEDKPHKCNLCNRSYIQRVQLQRHLEKHMGNLCTECGQTFSSRAKMLVHLREHMGLEKLRCPLESCPYSTKDFINESSLTYHLNVHLDNKPHSCDVCEKKFHSEINLKRHLETHTLDRPRRCMYCVSARAYVRGEQLIRHVRKSHPAAFRSHLQHVRQVLGAGNTTDRVKKSEIESILNLLDAEADRILQGYSGSGVLYGGMQEDVIVPVEHSTEKKTNSPLMSEEDLADNLSKLITQLIDQETLSLFGWPGETVDVVLEKVIEQCGARAADREKWTRVQRLRENTKHLFLYVIEDKNIARMLDTHTIDQIVIHILKQVSEDDSIDSNQ</sequence>
<keyword evidence="6" id="KW-0805">Transcription regulation</keyword>
<evidence type="ECO:0000256" key="6">
    <source>
        <dbReference type="ARBA" id="ARBA00023015"/>
    </source>
</evidence>
<dbReference type="PANTHER" id="PTHR24399:SF23">
    <property type="entry name" value="C2H2-TYPE DOMAIN-CONTAINING PROTEIN"/>
    <property type="match status" value="1"/>
</dbReference>
<dbReference type="OrthoDB" id="654211at2759"/>
<dbReference type="InterPro" id="IPR036236">
    <property type="entry name" value="Znf_C2H2_sf"/>
</dbReference>
<reference evidence="12 13" key="1">
    <citation type="submission" date="2020-04" db="EMBL/GenBank/DDBJ databases">
        <authorList>
            <person name="Wallbank WR R."/>
            <person name="Pardo Diaz C."/>
            <person name="Kozak K."/>
            <person name="Martin S."/>
            <person name="Jiggins C."/>
            <person name="Moest M."/>
            <person name="Warren A I."/>
            <person name="Byers J.R.P. K."/>
            <person name="Montejo-Kovacevich G."/>
            <person name="Yen C E."/>
        </authorList>
    </citation>
    <scope>NUCLEOTIDE SEQUENCE [LARGE SCALE GENOMIC DNA]</scope>
</reference>
<keyword evidence="8" id="KW-0539">Nucleus</keyword>